<dbReference type="SMART" id="SM00827">
    <property type="entry name" value="PKS_AT"/>
    <property type="match status" value="1"/>
</dbReference>
<gene>
    <name evidence="6" type="primary">fabD</name>
    <name evidence="6" type="ORF">K0T92_19740</name>
</gene>
<comment type="catalytic activity">
    <reaction evidence="4">
        <text>holo-[ACP] + malonyl-CoA = malonyl-[ACP] + CoA</text>
        <dbReference type="Rhea" id="RHEA:41792"/>
        <dbReference type="Rhea" id="RHEA-COMP:9623"/>
        <dbReference type="Rhea" id="RHEA-COMP:9685"/>
        <dbReference type="ChEBI" id="CHEBI:57287"/>
        <dbReference type="ChEBI" id="CHEBI:57384"/>
        <dbReference type="ChEBI" id="CHEBI:64479"/>
        <dbReference type="ChEBI" id="CHEBI:78449"/>
        <dbReference type="EC" id="2.3.1.39"/>
    </reaction>
</comment>
<evidence type="ECO:0000256" key="3">
    <source>
        <dbReference type="ARBA" id="ARBA00023315"/>
    </source>
</evidence>
<dbReference type="InterPro" id="IPR001227">
    <property type="entry name" value="Ac_transferase_dom_sf"/>
</dbReference>
<reference evidence="6 7" key="1">
    <citation type="submission" date="2021-07" db="EMBL/GenBank/DDBJ databases">
        <title>Paenibacillus radiodurans sp. nov., isolated from the southeastern edge of Tengger Desert.</title>
        <authorList>
            <person name="Zhang G."/>
        </authorList>
    </citation>
    <scope>NUCLEOTIDE SEQUENCE [LARGE SCALE GENOMIC DNA]</scope>
    <source>
        <strain evidence="6 7">DT7-4</strain>
    </source>
</reference>
<evidence type="ECO:0000259" key="5">
    <source>
        <dbReference type="SMART" id="SM00827"/>
    </source>
</evidence>
<dbReference type="InterPro" id="IPR004410">
    <property type="entry name" value="Malonyl_CoA-ACP_transAc_FabD"/>
</dbReference>
<feature type="domain" description="Malonyl-CoA:ACP transacylase (MAT)" evidence="5">
    <location>
        <begin position="7"/>
        <end position="342"/>
    </location>
</feature>
<evidence type="ECO:0000256" key="4">
    <source>
        <dbReference type="ARBA" id="ARBA00048462"/>
    </source>
</evidence>
<evidence type="ECO:0000313" key="7">
    <source>
        <dbReference type="Proteomes" id="UP000812277"/>
    </source>
</evidence>
<keyword evidence="2 6" id="KW-0808">Transferase</keyword>
<dbReference type="NCBIfam" id="TIGR00128">
    <property type="entry name" value="fabD"/>
    <property type="match status" value="1"/>
</dbReference>
<dbReference type="InterPro" id="IPR016035">
    <property type="entry name" value="Acyl_Trfase/lysoPLipase"/>
</dbReference>
<dbReference type="GO" id="GO:0004314">
    <property type="term" value="F:[acyl-carrier-protein] S-malonyltransferase activity"/>
    <property type="evidence" value="ECO:0007669"/>
    <property type="project" value="UniProtKB-EC"/>
</dbReference>
<evidence type="ECO:0000256" key="2">
    <source>
        <dbReference type="ARBA" id="ARBA00022679"/>
    </source>
</evidence>
<name>A0ABS7DAI6_9BACL</name>
<dbReference type="EMBL" id="JAHZIJ010000018">
    <property type="protein sequence ID" value="MBW7476954.1"/>
    <property type="molecule type" value="Genomic_DNA"/>
</dbReference>
<evidence type="ECO:0000256" key="1">
    <source>
        <dbReference type="ARBA" id="ARBA00013258"/>
    </source>
</evidence>
<evidence type="ECO:0000313" key="6">
    <source>
        <dbReference type="EMBL" id="MBW7476954.1"/>
    </source>
</evidence>
<protein>
    <recommendedName>
        <fullName evidence="1">[acyl-carrier-protein] S-malonyltransferase</fullName>
        <ecNumber evidence="1">2.3.1.39</ecNumber>
    </recommendedName>
</protein>
<dbReference type="SUPFAM" id="SSF52151">
    <property type="entry name" value="FabD/lysophospholipase-like"/>
    <property type="match status" value="1"/>
</dbReference>
<sequence>MLKYAALFPGQGSQYVGMGKELYDGHRLAQKLFQEASDVLGYDLAELCFNGTKEELTRTENTQPAILTVSVAAYSVFLEEFGIEPAYCAGHSLGEFSALTCAGAVRFADAVQIVRERGKFMQEAVGLGSGAMAAVTGVELHAILSVCSSLRKAGEIVDVSNINSSEQFVISGQSSAVKLAGERLKEMGGMVIPLKVSAPFHSPLMLPAAQKLKEELSKYSYSDIKIPVISNVTAELYQSSSYIIGNLTEQMTGAVQWYDSMQLLDWEDVTTVVEFGPQTVLRNLMKKNVPSMTAYAYDKIEDRAKLREWAAAVPVDPNISAGRLNVMIQCLAAAVSTRNRNWNNAEYEEKVVVPYRRIRGMVAELEETGATPTEGQMQEAVAMLRTVLETKQVPEEEQQELLQPMYHAMKNNKAIV</sequence>
<dbReference type="Pfam" id="PF00698">
    <property type="entry name" value="Acyl_transf_1"/>
    <property type="match status" value="1"/>
</dbReference>
<dbReference type="InterPro" id="IPR016036">
    <property type="entry name" value="Malonyl_transacylase_ACP-bd"/>
</dbReference>
<dbReference type="InterPro" id="IPR050858">
    <property type="entry name" value="Mal-CoA-ACP_Trans/PKS_FabD"/>
</dbReference>
<dbReference type="PANTHER" id="PTHR42681:SF1">
    <property type="entry name" value="MALONYL-COA-ACYL CARRIER PROTEIN TRANSACYLASE, MITOCHONDRIAL"/>
    <property type="match status" value="1"/>
</dbReference>
<proteinExistence type="predicted"/>
<dbReference type="EC" id="2.3.1.39" evidence="1"/>
<keyword evidence="7" id="KW-1185">Reference proteome</keyword>
<dbReference type="RefSeq" id="WP_219874203.1">
    <property type="nucleotide sequence ID" value="NZ_JAHZIJ010000018.1"/>
</dbReference>
<dbReference type="Gene3D" id="3.30.70.250">
    <property type="entry name" value="Malonyl-CoA ACP transacylase, ACP-binding"/>
    <property type="match status" value="1"/>
</dbReference>
<comment type="caution">
    <text evidence="6">The sequence shown here is derived from an EMBL/GenBank/DDBJ whole genome shotgun (WGS) entry which is preliminary data.</text>
</comment>
<dbReference type="InterPro" id="IPR014043">
    <property type="entry name" value="Acyl_transferase_dom"/>
</dbReference>
<dbReference type="PANTHER" id="PTHR42681">
    <property type="entry name" value="MALONYL-COA-ACYL CARRIER PROTEIN TRANSACYLASE, MITOCHONDRIAL"/>
    <property type="match status" value="1"/>
</dbReference>
<keyword evidence="3 6" id="KW-0012">Acyltransferase</keyword>
<accession>A0ABS7DAI6</accession>
<dbReference type="SUPFAM" id="SSF55048">
    <property type="entry name" value="Probable ACP-binding domain of malonyl-CoA ACP transacylase"/>
    <property type="match status" value="1"/>
</dbReference>
<dbReference type="Proteomes" id="UP000812277">
    <property type="component" value="Unassembled WGS sequence"/>
</dbReference>
<organism evidence="6 7">
    <name type="scientific">Paenibacillus oenotherae</name>
    <dbReference type="NCBI Taxonomy" id="1435645"/>
    <lineage>
        <taxon>Bacteria</taxon>
        <taxon>Bacillati</taxon>
        <taxon>Bacillota</taxon>
        <taxon>Bacilli</taxon>
        <taxon>Bacillales</taxon>
        <taxon>Paenibacillaceae</taxon>
        <taxon>Paenibacillus</taxon>
    </lineage>
</organism>
<dbReference type="Gene3D" id="3.40.366.10">
    <property type="entry name" value="Malonyl-Coenzyme A Acyl Carrier Protein, domain 2"/>
    <property type="match status" value="1"/>
</dbReference>